<feature type="region of interest" description="Disordered" evidence="1">
    <location>
        <begin position="358"/>
        <end position="386"/>
    </location>
</feature>
<dbReference type="EMBL" id="LBZM01000002">
    <property type="protein sequence ID" value="KKR72805.1"/>
    <property type="molecule type" value="Genomic_DNA"/>
</dbReference>
<feature type="transmembrane region" description="Helical" evidence="2">
    <location>
        <begin position="126"/>
        <end position="153"/>
    </location>
</feature>
<evidence type="ECO:0000313" key="3">
    <source>
        <dbReference type="EMBL" id="KKR72805.1"/>
    </source>
</evidence>
<feature type="transmembrane region" description="Helical" evidence="2">
    <location>
        <begin position="277"/>
        <end position="298"/>
    </location>
</feature>
<feature type="transmembrane region" description="Helical" evidence="2">
    <location>
        <begin position="318"/>
        <end position="341"/>
    </location>
</feature>
<sequence>MITKELISYIKQAHEAGNAKADTVKTLKEQGWLSADIEAAYQKALSLPSVPSAPQPSSEDTVLLDPGALISQSVELGKQRFWTLLGIVLFGWTIMSAAILILILIFVFGGIAAGISASANQPGTTAIVIVGVIVGLLAVIGLVILGTWIQAAVITGALRYREKIGVFEAYKQAWEKIGSYFVANFLYGLATLGGFLLFFFPGIIVTVWLFSGIYIVINEGKGPFEALVQARNYTRGRFWSVFGRLLVFWTLQWALLIVAYTLSLFAGEDFQDLVYNLLYSISSLILIPFSFLYIIRLYESLKGSYQPSGDEPKGKGNVLTFIILGIVLPIVYVIGFIALAASLPKEFYEGFKEGLKEEFNTDTPTNNPYEPLPSPYRGNVNEENYF</sequence>
<feature type="transmembrane region" description="Helical" evidence="2">
    <location>
        <begin position="81"/>
        <end position="114"/>
    </location>
</feature>
<dbReference type="AlphaFoldDB" id="A0A0G0VLP9"/>
<keyword evidence="2" id="KW-0472">Membrane</keyword>
<keyword evidence="2" id="KW-0812">Transmembrane</keyword>
<gene>
    <name evidence="3" type="ORF">UU14_C0002G0058</name>
</gene>
<protein>
    <submittedName>
        <fullName evidence="3">Uncharacterized protein</fullName>
    </submittedName>
</protein>
<dbReference type="Proteomes" id="UP000034664">
    <property type="component" value="Unassembled WGS sequence"/>
</dbReference>
<evidence type="ECO:0000256" key="2">
    <source>
        <dbReference type="SAM" id="Phobius"/>
    </source>
</evidence>
<reference evidence="3 4" key="1">
    <citation type="journal article" date="2015" name="Nature">
        <title>rRNA introns, odd ribosomes, and small enigmatic genomes across a large radiation of phyla.</title>
        <authorList>
            <person name="Brown C.T."/>
            <person name="Hug L.A."/>
            <person name="Thomas B.C."/>
            <person name="Sharon I."/>
            <person name="Castelle C.J."/>
            <person name="Singh A."/>
            <person name="Wilkins M.J."/>
            <person name="Williams K.H."/>
            <person name="Banfield J.F."/>
        </authorList>
    </citation>
    <scope>NUCLEOTIDE SEQUENCE [LARGE SCALE GENOMIC DNA]</scope>
</reference>
<evidence type="ECO:0000256" key="1">
    <source>
        <dbReference type="SAM" id="MobiDB-lite"/>
    </source>
</evidence>
<name>A0A0G0VLP9_9BACT</name>
<comment type="caution">
    <text evidence="3">The sequence shown here is derived from an EMBL/GenBank/DDBJ whole genome shotgun (WGS) entry which is preliminary data.</text>
</comment>
<accession>A0A0G0VLP9</accession>
<organism evidence="3 4">
    <name type="scientific">Candidatus Roizmanbacteria bacterium GW2011_GWB1_40_7</name>
    <dbReference type="NCBI Taxonomy" id="1618482"/>
    <lineage>
        <taxon>Bacteria</taxon>
        <taxon>Candidatus Roizmaniibacteriota</taxon>
    </lineage>
</organism>
<keyword evidence="2" id="KW-1133">Transmembrane helix</keyword>
<feature type="transmembrane region" description="Helical" evidence="2">
    <location>
        <begin position="196"/>
        <end position="217"/>
    </location>
</feature>
<feature type="transmembrane region" description="Helical" evidence="2">
    <location>
        <begin position="238"/>
        <end position="265"/>
    </location>
</feature>
<proteinExistence type="predicted"/>
<evidence type="ECO:0000313" key="4">
    <source>
        <dbReference type="Proteomes" id="UP000034664"/>
    </source>
</evidence>